<evidence type="ECO:0000313" key="2">
    <source>
        <dbReference type="Proteomes" id="UP000556436"/>
    </source>
</evidence>
<comment type="caution">
    <text evidence="1">The sequence shown here is derived from an EMBL/GenBank/DDBJ whole genome shotgun (WGS) entry which is preliminary data.</text>
</comment>
<dbReference type="EMBL" id="JACHJG010000002">
    <property type="protein sequence ID" value="MBB4885472.1"/>
    <property type="molecule type" value="Genomic_DNA"/>
</dbReference>
<sequence>MTHAVDVVEAAAIALQQGSWIPSGDERALGQAFFSHRAALEQRLLPGMPASQDPQGWVTQHVLWLQDAAALADQLVAQWYAYLPGSYMTALLAAYADQIRPALPLAARLYESWEAERPEPLTQETVAWWEEWHLPAAERKQLDELTHRTIIIGSVLVTAVGDN</sequence>
<proteinExistence type="predicted"/>
<accession>A0A7W7L8Q7</accession>
<dbReference type="AlphaFoldDB" id="A0A7W7L8Q7"/>
<organism evidence="1 2">
    <name type="scientific">Streptomyces netropsis</name>
    <name type="common">Streptoverticillium netropsis</name>
    <dbReference type="NCBI Taxonomy" id="55404"/>
    <lineage>
        <taxon>Bacteria</taxon>
        <taxon>Bacillati</taxon>
        <taxon>Actinomycetota</taxon>
        <taxon>Actinomycetes</taxon>
        <taxon>Kitasatosporales</taxon>
        <taxon>Streptomycetaceae</taxon>
        <taxon>Streptomyces</taxon>
    </lineage>
</organism>
<name>A0A7W7L8Q7_STRNE</name>
<protein>
    <submittedName>
        <fullName evidence="1">Uncharacterized protein</fullName>
    </submittedName>
</protein>
<keyword evidence="2" id="KW-1185">Reference proteome</keyword>
<dbReference type="RefSeq" id="WP_184732017.1">
    <property type="nucleotide sequence ID" value="NZ_BMRW01000011.1"/>
</dbReference>
<reference evidence="1 2" key="1">
    <citation type="submission" date="2020-08" db="EMBL/GenBank/DDBJ databases">
        <title>Genomic Encyclopedia of Type Strains, Phase III (KMG-III): the genomes of soil and plant-associated and newly described type strains.</title>
        <authorList>
            <person name="Whitman W."/>
        </authorList>
    </citation>
    <scope>NUCLEOTIDE SEQUENCE [LARGE SCALE GENOMIC DNA]</scope>
    <source>
        <strain evidence="1 2">CECT 3265</strain>
    </source>
</reference>
<gene>
    <name evidence="1" type="ORF">FHS38_001500</name>
</gene>
<dbReference type="Proteomes" id="UP000556436">
    <property type="component" value="Unassembled WGS sequence"/>
</dbReference>
<evidence type="ECO:0000313" key="1">
    <source>
        <dbReference type="EMBL" id="MBB4885472.1"/>
    </source>
</evidence>